<dbReference type="SUPFAM" id="SSF54060">
    <property type="entry name" value="His-Me finger endonucleases"/>
    <property type="match status" value="1"/>
</dbReference>
<keyword evidence="3" id="KW-0378">Hydrolase</keyword>
<evidence type="ECO:0000313" key="3">
    <source>
        <dbReference type="EMBL" id="KAB8122202.1"/>
    </source>
</evidence>
<sequence>MVFSILGLYFMKTKTCVHCGTKYETSKTDNSSKYCSPKCLFEGVGYTENHITDTVNTPCHIWNGTKANNGYGRFVLNKKLYYAHRFSCEMAHGPSLMPKKNYVLHACDNPSCVNPDHLRWGTPKENAQDREQRNHNYHAKTKYKSRKGVENKSAKLSEDEVREIKNLLKSGRDIKSISNDYNISYSMVWSISKGNNWKHITI</sequence>
<dbReference type="Proteomes" id="UP000427842">
    <property type="component" value="Unassembled WGS sequence"/>
</dbReference>
<keyword evidence="3" id="KW-0614">Plasmid</keyword>
<dbReference type="GO" id="GO:0004519">
    <property type="term" value="F:endonuclease activity"/>
    <property type="evidence" value="ECO:0007669"/>
    <property type="project" value="UniProtKB-KW"/>
</dbReference>
<evidence type="ECO:0000313" key="4">
    <source>
        <dbReference type="Proteomes" id="UP000427842"/>
    </source>
</evidence>
<dbReference type="InterPro" id="IPR003615">
    <property type="entry name" value="HNH_nuc"/>
</dbReference>
<proteinExistence type="predicted"/>
<comment type="caution">
    <text evidence="3">The sequence shown here is derived from an EMBL/GenBank/DDBJ whole genome shotgun (WGS) entry which is preliminary data.</text>
</comment>
<evidence type="ECO:0000256" key="1">
    <source>
        <dbReference type="SAM" id="MobiDB-lite"/>
    </source>
</evidence>
<dbReference type="EMBL" id="QYAZ01000004">
    <property type="protein sequence ID" value="KAB8122202.1"/>
    <property type="molecule type" value="Genomic_DNA"/>
</dbReference>
<protein>
    <submittedName>
        <fullName evidence="3">HNH endonuclease</fullName>
    </submittedName>
</protein>
<keyword evidence="3" id="KW-0540">Nuclease</keyword>
<dbReference type="Pfam" id="PF13392">
    <property type="entry name" value="HNH_3"/>
    <property type="match status" value="1"/>
</dbReference>
<gene>
    <name evidence="3" type="ORF">D3W54_15955</name>
</gene>
<keyword evidence="4" id="KW-1185">Reference proteome</keyword>
<organism evidence="3 4">
    <name type="scientific">Komagataeibacter medellinensis</name>
    <dbReference type="NCBI Taxonomy" id="1177712"/>
    <lineage>
        <taxon>Bacteria</taxon>
        <taxon>Pseudomonadati</taxon>
        <taxon>Pseudomonadota</taxon>
        <taxon>Alphaproteobacteria</taxon>
        <taxon>Acetobacterales</taxon>
        <taxon>Acetobacteraceae</taxon>
        <taxon>Komagataeibacter</taxon>
    </lineage>
</organism>
<geneLocation type="plasmid" evidence="3">
    <name>pKM01</name>
</geneLocation>
<name>A0ABQ6VQP7_9PROT</name>
<feature type="domain" description="HNH nuclease" evidence="2">
    <location>
        <begin position="81"/>
        <end position="128"/>
    </location>
</feature>
<feature type="compositionally biased region" description="Basic residues" evidence="1">
    <location>
        <begin position="135"/>
        <end position="146"/>
    </location>
</feature>
<reference evidence="3 4" key="1">
    <citation type="submission" date="2018-09" db="EMBL/GenBank/DDBJ databases">
        <title>Genome sequence and characterization of the bcs clusters for the production of nanocellulose from the low pH resistant strain Komagataeibacter medellinensis ID13488.</title>
        <authorList>
            <person name="Hernandez-Arriaga A.M."/>
            <person name="Del Cerro C."/>
            <person name="Urbina L."/>
            <person name="Eceiza A."/>
            <person name="Retegi A."/>
            <person name="Prieto M.A."/>
        </authorList>
    </citation>
    <scope>NUCLEOTIDE SEQUENCE [LARGE SCALE GENOMIC DNA]</scope>
    <source>
        <strain evidence="3 4">ID13488</strain>
        <plasmid evidence="3">pKM01</plasmid>
    </source>
</reference>
<feature type="region of interest" description="Disordered" evidence="1">
    <location>
        <begin position="126"/>
        <end position="154"/>
    </location>
</feature>
<evidence type="ECO:0000259" key="2">
    <source>
        <dbReference type="Pfam" id="PF13392"/>
    </source>
</evidence>
<dbReference type="InterPro" id="IPR044925">
    <property type="entry name" value="His-Me_finger_sf"/>
</dbReference>
<keyword evidence="3" id="KW-0255">Endonuclease</keyword>
<dbReference type="RefSeq" id="WP_153467052.1">
    <property type="nucleotide sequence ID" value="NZ_CM018730.1"/>
</dbReference>
<accession>A0ABQ6VQP7</accession>
<dbReference type="Gene3D" id="3.90.75.20">
    <property type="match status" value="1"/>
</dbReference>